<dbReference type="SUPFAM" id="SSF51182">
    <property type="entry name" value="RmlC-like cupins"/>
    <property type="match status" value="1"/>
</dbReference>
<name>A0A918TN76_STRCJ</name>
<dbReference type="Proteomes" id="UP000646244">
    <property type="component" value="Unassembled WGS sequence"/>
</dbReference>
<dbReference type="AlphaFoldDB" id="A0A918TN76"/>
<gene>
    <name evidence="1" type="ORF">GCM10010507_30870</name>
</gene>
<evidence type="ECO:0000313" key="1">
    <source>
        <dbReference type="EMBL" id="GHC52539.1"/>
    </source>
</evidence>
<comment type="caution">
    <text evidence="1">The sequence shown here is derived from an EMBL/GenBank/DDBJ whole genome shotgun (WGS) entry which is preliminary data.</text>
</comment>
<reference evidence="1" key="2">
    <citation type="submission" date="2020-09" db="EMBL/GenBank/DDBJ databases">
        <authorList>
            <person name="Sun Q."/>
            <person name="Ohkuma M."/>
        </authorList>
    </citation>
    <scope>NUCLEOTIDE SEQUENCE</scope>
    <source>
        <strain evidence="1">JCM 4633</strain>
    </source>
</reference>
<reference evidence="1" key="1">
    <citation type="journal article" date="2014" name="Int. J. Syst. Evol. Microbiol.">
        <title>Complete genome sequence of Corynebacterium casei LMG S-19264T (=DSM 44701T), isolated from a smear-ripened cheese.</title>
        <authorList>
            <consortium name="US DOE Joint Genome Institute (JGI-PGF)"/>
            <person name="Walter F."/>
            <person name="Albersmeier A."/>
            <person name="Kalinowski J."/>
            <person name="Ruckert C."/>
        </authorList>
    </citation>
    <scope>NUCLEOTIDE SEQUENCE</scope>
    <source>
        <strain evidence="1">JCM 4633</strain>
    </source>
</reference>
<dbReference type="EMBL" id="BMVB01000008">
    <property type="protein sequence ID" value="GHC52539.1"/>
    <property type="molecule type" value="Genomic_DNA"/>
</dbReference>
<dbReference type="InterPro" id="IPR011051">
    <property type="entry name" value="RmlC_Cupin_sf"/>
</dbReference>
<evidence type="ECO:0008006" key="3">
    <source>
        <dbReference type="Google" id="ProtNLM"/>
    </source>
</evidence>
<organism evidence="1 2">
    <name type="scientific">Streptomyces cinnamoneus</name>
    <name type="common">Streptoverticillium cinnamoneum</name>
    <dbReference type="NCBI Taxonomy" id="53446"/>
    <lineage>
        <taxon>Bacteria</taxon>
        <taxon>Bacillati</taxon>
        <taxon>Actinomycetota</taxon>
        <taxon>Actinomycetes</taxon>
        <taxon>Kitasatosporales</taxon>
        <taxon>Streptomycetaceae</taxon>
        <taxon>Streptomyces</taxon>
        <taxon>Streptomyces cinnamoneus group</taxon>
    </lineage>
</organism>
<protein>
    <recommendedName>
        <fullName evidence="3">Cupin domain-containing protein</fullName>
    </recommendedName>
</protein>
<proteinExistence type="predicted"/>
<accession>A0A918TN76</accession>
<evidence type="ECO:0000313" key="2">
    <source>
        <dbReference type="Proteomes" id="UP000646244"/>
    </source>
</evidence>
<sequence>MSREETPVTVQGEGVEVRTQDIGGGMAVMFMRAGKGTDLGPLLKGLPDDLCQCPHWGLLTKGRVRIRTKDGEKMYEAGQAFYWAPGHAPEMVEDTEFVDFSPTGELDKVMGHVKTQMG</sequence>